<evidence type="ECO:0000256" key="1">
    <source>
        <dbReference type="ARBA" id="ARBA00004123"/>
    </source>
</evidence>
<keyword evidence="6" id="KW-0995">Kinetochore</keyword>
<keyword evidence="3" id="KW-0158">Chromosome</keyword>
<feature type="region of interest" description="Disordered" evidence="10">
    <location>
        <begin position="481"/>
        <end position="588"/>
    </location>
</feature>
<dbReference type="SMART" id="SM00066">
    <property type="entry name" value="GAL4"/>
    <property type="match status" value="1"/>
</dbReference>
<keyword evidence="7" id="KW-0539">Nucleus</keyword>
<dbReference type="InterPro" id="IPR036864">
    <property type="entry name" value="Zn2-C6_fun-type_DNA-bd_sf"/>
</dbReference>
<evidence type="ECO:0000256" key="3">
    <source>
        <dbReference type="ARBA" id="ARBA00022454"/>
    </source>
</evidence>
<dbReference type="PROSITE" id="PS00463">
    <property type="entry name" value="ZN2_CY6_FUNGAL_1"/>
    <property type="match status" value="1"/>
</dbReference>
<feature type="compositionally biased region" description="Basic and acidic residues" evidence="10">
    <location>
        <begin position="451"/>
        <end position="463"/>
    </location>
</feature>
<dbReference type="Pfam" id="PF00172">
    <property type="entry name" value="Zn_clus"/>
    <property type="match status" value="1"/>
</dbReference>
<dbReference type="SUPFAM" id="SSF57701">
    <property type="entry name" value="Zn2/Cys6 DNA-binding domain"/>
    <property type="match status" value="1"/>
</dbReference>
<dbReference type="InterPro" id="IPR001138">
    <property type="entry name" value="Zn2Cys6_DnaBD"/>
</dbReference>
<keyword evidence="8" id="KW-0131">Cell cycle</keyword>
<evidence type="ECO:0000256" key="6">
    <source>
        <dbReference type="ARBA" id="ARBA00022838"/>
    </source>
</evidence>
<feature type="region of interest" description="Disordered" evidence="10">
    <location>
        <begin position="436"/>
        <end position="463"/>
    </location>
</feature>
<gene>
    <name evidence="12" type="ORF">TWF696_004351</name>
</gene>
<feature type="region of interest" description="Disordered" evidence="10">
    <location>
        <begin position="1"/>
        <end position="46"/>
    </location>
</feature>
<dbReference type="GO" id="GO:0000444">
    <property type="term" value="C:MIS12/MIND type complex"/>
    <property type="evidence" value="ECO:0007669"/>
    <property type="project" value="InterPro"/>
</dbReference>
<reference evidence="12 13" key="1">
    <citation type="submission" date="2019-10" db="EMBL/GenBank/DDBJ databases">
        <authorList>
            <person name="Palmer J.M."/>
        </authorList>
    </citation>
    <scope>NUCLEOTIDE SEQUENCE [LARGE SCALE GENOMIC DNA]</scope>
    <source>
        <strain evidence="12 13">TWF696</strain>
    </source>
</reference>
<keyword evidence="4" id="KW-0132">Cell division</keyword>
<feature type="compositionally biased region" description="Acidic residues" evidence="10">
    <location>
        <begin position="488"/>
        <end position="505"/>
    </location>
</feature>
<keyword evidence="9" id="KW-0137">Centromere</keyword>
<keyword evidence="5" id="KW-0498">Mitosis</keyword>
<dbReference type="GO" id="GO:0008270">
    <property type="term" value="F:zinc ion binding"/>
    <property type="evidence" value="ECO:0007669"/>
    <property type="project" value="InterPro"/>
</dbReference>
<dbReference type="AlphaFoldDB" id="A0AAV9V5V3"/>
<accession>A0AAV9V5V3</accession>
<sequence>MTRTTRQSVGRSKADEEMPPPPPPSTATTTTAATKPPAEDNQDAAAALHKRIRSPLLEKVFDRAVKASLSGVTPEAWNKCFPTPTAKRPEQMREVRKKFCEIYELNVRKNFEDIIATRKLLAALDNLDILIAEAQSRRSAFESTHPAPPPAPAPSSSPSTKQESSQISTKQESSQISTEQESSQPGPPPASQPSQKEGEAEPSKNPDAPLPLHEFTPQDLYTSHLHPLLTLQSARLTNLLTAQQSSIDTLITRRESQQSEIRSLIATLEQRLAVVSDAAGGVKEILEMDDEMEVYALKSTSRAEDKSAWQNMRQRSSPRLTVACEPCKRKKRKCNGASPFCSTCSRTPSACHYVRPNPRGLPPGYLIALEQRLADTEAALRQSIAMILELIHSNSNSEARLQSTPLDIYNVTDDDLMARKQSALKYLESRSSLRERALGDADGRQVTPDGYPEKRERQAEWEKWPLQSMADVFSWWSREDRDGTTNDREEEALVVDGDEVQDVDDPPSASFGEVELDDTPGQPILGSSLRKQNRHQGPSVERRNNPSNRQPKGQSIRRYGTSKTPRRNHPVPHNMVSGLSANNLQEPASPGVYVTTTIDRVSDEGMRYQDQALVNCTINEQPSRKGLSDNVRRLLDLNPGWF</sequence>
<feature type="region of interest" description="Disordered" evidence="10">
    <location>
        <begin position="140"/>
        <end position="215"/>
    </location>
</feature>
<comment type="caution">
    <text evidence="12">The sequence shown here is derived from an EMBL/GenBank/DDBJ whole genome shotgun (WGS) entry which is preliminary data.</text>
</comment>
<keyword evidence="13" id="KW-1185">Reference proteome</keyword>
<name>A0AAV9V5V3_9PEZI</name>
<evidence type="ECO:0000256" key="5">
    <source>
        <dbReference type="ARBA" id="ARBA00022776"/>
    </source>
</evidence>
<dbReference type="InterPro" id="IPR007128">
    <property type="entry name" value="PMF1/Nnf1"/>
</dbReference>
<dbReference type="InterPro" id="IPR052783">
    <property type="entry name" value="Metabolic/Drug-Res_Regulator"/>
</dbReference>
<dbReference type="GO" id="GO:0000981">
    <property type="term" value="F:DNA-binding transcription factor activity, RNA polymerase II-specific"/>
    <property type="evidence" value="ECO:0007669"/>
    <property type="project" value="InterPro"/>
</dbReference>
<dbReference type="PROSITE" id="PS50048">
    <property type="entry name" value="ZN2_CY6_FUNGAL_2"/>
    <property type="match status" value="1"/>
</dbReference>
<evidence type="ECO:0000256" key="7">
    <source>
        <dbReference type="ARBA" id="ARBA00023242"/>
    </source>
</evidence>
<comment type="subcellular location">
    <subcellularLocation>
        <location evidence="2">Chromosome</location>
        <location evidence="2">Centromere</location>
        <location evidence="2">Kinetochore</location>
    </subcellularLocation>
    <subcellularLocation>
        <location evidence="1">Nucleus</location>
    </subcellularLocation>
</comment>
<evidence type="ECO:0000256" key="10">
    <source>
        <dbReference type="SAM" id="MobiDB-lite"/>
    </source>
</evidence>
<dbReference type="Pfam" id="PF03980">
    <property type="entry name" value="Nnf1"/>
    <property type="match status" value="1"/>
</dbReference>
<dbReference type="PANTHER" id="PTHR47655">
    <property type="entry name" value="QUINIC ACID UTILIZATION ACTIVATOR"/>
    <property type="match status" value="1"/>
</dbReference>
<dbReference type="GO" id="GO:0051301">
    <property type="term" value="P:cell division"/>
    <property type="evidence" value="ECO:0007669"/>
    <property type="project" value="UniProtKB-KW"/>
</dbReference>
<feature type="compositionally biased region" description="Polar residues" evidence="10">
    <location>
        <begin position="1"/>
        <end position="10"/>
    </location>
</feature>
<evidence type="ECO:0000259" key="11">
    <source>
        <dbReference type="PROSITE" id="PS50048"/>
    </source>
</evidence>
<feature type="compositionally biased region" description="Low complexity" evidence="10">
    <location>
        <begin position="156"/>
        <end position="184"/>
    </location>
</feature>
<evidence type="ECO:0000256" key="9">
    <source>
        <dbReference type="ARBA" id="ARBA00023328"/>
    </source>
</evidence>
<feature type="compositionally biased region" description="Pro residues" evidence="10">
    <location>
        <begin position="146"/>
        <end position="155"/>
    </location>
</feature>
<protein>
    <recommendedName>
        <fullName evidence="11">Zn(2)-C6 fungal-type domain-containing protein</fullName>
    </recommendedName>
</protein>
<evidence type="ECO:0000313" key="12">
    <source>
        <dbReference type="EMBL" id="KAK6355237.1"/>
    </source>
</evidence>
<feature type="domain" description="Zn(2)-C6 fungal-type" evidence="11">
    <location>
        <begin position="323"/>
        <end position="353"/>
    </location>
</feature>
<dbReference type="EMBL" id="JAVHNQ010000002">
    <property type="protein sequence ID" value="KAK6355237.1"/>
    <property type="molecule type" value="Genomic_DNA"/>
</dbReference>
<dbReference type="CDD" id="cd00067">
    <property type="entry name" value="GAL4"/>
    <property type="match status" value="1"/>
</dbReference>
<dbReference type="GO" id="GO:0005634">
    <property type="term" value="C:nucleus"/>
    <property type="evidence" value="ECO:0007669"/>
    <property type="project" value="UniProtKB-SubCell"/>
</dbReference>
<dbReference type="Gene3D" id="4.10.240.10">
    <property type="entry name" value="Zn(2)-C6 fungal-type DNA-binding domain"/>
    <property type="match status" value="1"/>
</dbReference>
<evidence type="ECO:0000256" key="2">
    <source>
        <dbReference type="ARBA" id="ARBA00004629"/>
    </source>
</evidence>
<proteinExistence type="predicted"/>
<feature type="compositionally biased region" description="Low complexity" evidence="10">
    <location>
        <begin position="26"/>
        <end position="36"/>
    </location>
</feature>
<dbReference type="Proteomes" id="UP001375240">
    <property type="component" value="Unassembled WGS sequence"/>
</dbReference>
<feature type="compositionally biased region" description="Polar residues" evidence="10">
    <location>
        <begin position="577"/>
        <end position="586"/>
    </location>
</feature>
<evidence type="ECO:0000313" key="13">
    <source>
        <dbReference type="Proteomes" id="UP001375240"/>
    </source>
</evidence>
<evidence type="ECO:0000256" key="8">
    <source>
        <dbReference type="ARBA" id="ARBA00023306"/>
    </source>
</evidence>
<evidence type="ECO:0000256" key="4">
    <source>
        <dbReference type="ARBA" id="ARBA00022618"/>
    </source>
</evidence>
<organism evidence="12 13">
    <name type="scientific">Orbilia brochopaga</name>
    <dbReference type="NCBI Taxonomy" id="3140254"/>
    <lineage>
        <taxon>Eukaryota</taxon>
        <taxon>Fungi</taxon>
        <taxon>Dikarya</taxon>
        <taxon>Ascomycota</taxon>
        <taxon>Pezizomycotina</taxon>
        <taxon>Orbiliomycetes</taxon>
        <taxon>Orbiliales</taxon>
        <taxon>Orbiliaceae</taxon>
        <taxon>Orbilia</taxon>
    </lineage>
</organism>